<dbReference type="OrthoDB" id="2163387at2759"/>
<dbReference type="RefSeq" id="XP_024665880.1">
    <property type="nucleotide sequence ID" value="XM_024810112.1"/>
</dbReference>
<dbReference type="Proteomes" id="UP000238350">
    <property type="component" value="Unassembled WGS sequence"/>
</dbReference>
<dbReference type="GeneID" id="36517303"/>
<reference evidence="2 3" key="1">
    <citation type="submission" date="2017-04" db="EMBL/GenBank/DDBJ databases">
        <title>Genome sequencing of [Candida] sorbophila.</title>
        <authorList>
            <person name="Ahn J.O."/>
        </authorList>
    </citation>
    <scope>NUCLEOTIDE SEQUENCE [LARGE SCALE GENOMIC DNA]</scope>
    <source>
        <strain evidence="2 3">DS02</strain>
    </source>
</reference>
<organism evidence="2 3">
    <name type="scientific">Wickerhamiella sorbophila</name>
    <dbReference type="NCBI Taxonomy" id="45607"/>
    <lineage>
        <taxon>Eukaryota</taxon>
        <taxon>Fungi</taxon>
        <taxon>Dikarya</taxon>
        <taxon>Ascomycota</taxon>
        <taxon>Saccharomycotina</taxon>
        <taxon>Dipodascomycetes</taxon>
        <taxon>Dipodascales</taxon>
        <taxon>Trichomonascaceae</taxon>
        <taxon>Wickerhamiella</taxon>
    </lineage>
</organism>
<feature type="compositionally biased region" description="Pro residues" evidence="1">
    <location>
        <begin position="235"/>
        <end position="248"/>
    </location>
</feature>
<feature type="compositionally biased region" description="Polar residues" evidence="1">
    <location>
        <begin position="155"/>
        <end position="171"/>
    </location>
</feature>
<feature type="compositionally biased region" description="Polar residues" evidence="1">
    <location>
        <begin position="7"/>
        <end position="21"/>
    </location>
</feature>
<feature type="region of interest" description="Disordered" evidence="1">
    <location>
        <begin position="155"/>
        <end position="257"/>
    </location>
</feature>
<proteinExistence type="predicted"/>
<accession>A0A2T0FLT2</accession>
<feature type="compositionally biased region" description="Polar residues" evidence="1">
    <location>
        <begin position="211"/>
        <end position="224"/>
    </location>
</feature>
<dbReference type="AlphaFoldDB" id="A0A2T0FLT2"/>
<feature type="compositionally biased region" description="Polar residues" evidence="1">
    <location>
        <begin position="109"/>
        <end position="124"/>
    </location>
</feature>
<feature type="region of interest" description="Disordered" evidence="1">
    <location>
        <begin position="1"/>
        <end position="22"/>
    </location>
</feature>
<dbReference type="PANTHER" id="PTHR40468:SF1">
    <property type="entry name" value="TOPOISOMERASE I DAMAGE AFFECTED PROTEIN 11"/>
    <property type="match status" value="1"/>
</dbReference>
<comment type="caution">
    <text evidence="2">The sequence shown here is derived from an EMBL/GenBank/DDBJ whole genome shotgun (WGS) entry which is preliminary data.</text>
</comment>
<evidence type="ECO:0000313" key="2">
    <source>
        <dbReference type="EMBL" id="PRT55935.1"/>
    </source>
</evidence>
<protein>
    <submittedName>
        <fullName evidence="2">Uncharacterized protein</fullName>
    </submittedName>
</protein>
<feature type="compositionally biased region" description="Low complexity" evidence="1">
    <location>
        <begin position="74"/>
        <end position="84"/>
    </location>
</feature>
<feature type="region of interest" description="Disordered" evidence="1">
    <location>
        <begin position="71"/>
        <end position="140"/>
    </location>
</feature>
<dbReference type="EMBL" id="NDIQ01000022">
    <property type="protein sequence ID" value="PRT55935.1"/>
    <property type="molecule type" value="Genomic_DNA"/>
</dbReference>
<keyword evidence="3" id="KW-1185">Reference proteome</keyword>
<evidence type="ECO:0000256" key="1">
    <source>
        <dbReference type="SAM" id="MobiDB-lite"/>
    </source>
</evidence>
<gene>
    <name evidence="2" type="ORF">B9G98_03555</name>
</gene>
<name>A0A2T0FLT2_9ASCO</name>
<evidence type="ECO:0000313" key="3">
    <source>
        <dbReference type="Proteomes" id="UP000238350"/>
    </source>
</evidence>
<sequence>MVDVWNPGTQAMNYTPPNQSKDTAEKVLRRAHIARVVTNLKSRLALATFKTQRGLESCNFEALEALTLVNNDGSPPSHSESSSPKLNSATINGPGAARFEPSPKHTKSPVRNTNQLFDQKNATESMPPPPLPGYSPDKRDFTAYAGAAQHRRQVFNNSLSRGSPVRQQTVLPSLGAAMTPTTPSAPRHRKRAKTLEQGGNQWSAPRGGMPQSMSMPNGLQSSLHQNEDGPAIEPSTPPPQSGPIPALPSTPTSQQLRGTDQEGANLLLYLATSPGRNTPRTPDFHLNEYCNIFTPSPGGNHVPHPMTPSSINRARQHLNFET</sequence>
<dbReference type="PANTHER" id="PTHR40468">
    <property type="entry name" value="YALI0A15257P"/>
    <property type="match status" value="1"/>
</dbReference>